<evidence type="ECO:0000256" key="3">
    <source>
        <dbReference type="ARBA" id="ARBA00022692"/>
    </source>
</evidence>
<evidence type="ECO:0000256" key="5">
    <source>
        <dbReference type="ARBA" id="ARBA00023136"/>
    </source>
</evidence>
<feature type="transmembrane region" description="Helical" evidence="7">
    <location>
        <begin position="12"/>
        <end position="35"/>
    </location>
</feature>
<gene>
    <name evidence="9" type="ORF">IAB19_03875</name>
</gene>
<organism evidence="9 10">
    <name type="scientific">Candidatus Avisuccinivibrio stercorigallinarum</name>
    <dbReference type="NCBI Taxonomy" id="2840704"/>
    <lineage>
        <taxon>Bacteria</taxon>
        <taxon>Pseudomonadati</taxon>
        <taxon>Pseudomonadota</taxon>
        <taxon>Gammaproteobacteria</taxon>
        <taxon>Aeromonadales</taxon>
        <taxon>Succinivibrionaceae</taxon>
        <taxon>Succinivibrionaceae incertae sedis</taxon>
        <taxon>Candidatus Avisuccinivibrio</taxon>
    </lineage>
</organism>
<evidence type="ECO:0000313" key="10">
    <source>
        <dbReference type="Proteomes" id="UP000823631"/>
    </source>
</evidence>
<keyword evidence="6" id="KW-0813">Transport</keyword>
<name>A0A9D9D9U9_9GAMM</name>
<accession>A0A9D9D9U9</accession>
<dbReference type="PANTHER" id="PTHR30625:SF11">
    <property type="entry name" value="MOTA_TOLQ_EXBB PROTON CHANNEL DOMAIN-CONTAINING PROTEIN"/>
    <property type="match status" value="1"/>
</dbReference>
<evidence type="ECO:0000256" key="2">
    <source>
        <dbReference type="ARBA" id="ARBA00022475"/>
    </source>
</evidence>
<dbReference type="EMBL" id="JADINH010000083">
    <property type="protein sequence ID" value="MBO8415505.1"/>
    <property type="molecule type" value="Genomic_DNA"/>
</dbReference>
<dbReference type="PANTHER" id="PTHR30625">
    <property type="entry name" value="PROTEIN TOLQ"/>
    <property type="match status" value="1"/>
</dbReference>
<evidence type="ECO:0000256" key="7">
    <source>
        <dbReference type="SAM" id="Phobius"/>
    </source>
</evidence>
<dbReference type="InterPro" id="IPR050790">
    <property type="entry name" value="ExbB/TolQ_transport"/>
</dbReference>
<feature type="transmembrane region" description="Helical" evidence="7">
    <location>
        <begin position="82"/>
        <end position="104"/>
    </location>
</feature>
<sequence>MQDFYHQAGPCGAAIILLGLFAVYAAVRGLVLTILTKKQAKLEGSAINRILKQVYGTEKAERSFTINILLQSELQGIYSAMYFLKLCAAIGPLLGLLGTVLGMVDVFSTLSEKSYPEPSMLAGGIWQALITTVMGLSLAIPALLVHYILLLNLRYFRNYLNLKAVQLQEQQDKDRSCR</sequence>
<keyword evidence="5 7" id="KW-0472">Membrane</keyword>
<feature type="domain" description="MotA/TolQ/ExbB proton channel" evidence="8">
    <location>
        <begin position="50"/>
        <end position="150"/>
    </location>
</feature>
<evidence type="ECO:0000256" key="6">
    <source>
        <dbReference type="RuleBase" id="RU004057"/>
    </source>
</evidence>
<comment type="similarity">
    <text evidence="6">Belongs to the exbB/tolQ family.</text>
</comment>
<keyword evidence="6" id="KW-0653">Protein transport</keyword>
<reference evidence="9" key="1">
    <citation type="submission" date="2020-10" db="EMBL/GenBank/DDBJ databases">
        <authorList>
            <person name="Gilroy R."/>
        </authorList>
    </citation>
    <scope>NUCLEOTIDE SEQUENCE</scope>
    <source>
        <strain evidence="9">17213</strain>
    </source>
</reference>
<dbReference type="Pfam" id="PF01618">
    <property type="entry name" value="MotA_ExbB"/>
    <property type="match status" value="1"/>
</dbReference>
<evidence type="ECO:0000256" key="4">
    <source>
        <dbReference type="ARBA" id="ARBA00022989"/>
    </source>
</evidence>
<comment type="subcellular location">
    <subcellularLocation>
        <location evidence="1">Cell membrane</location>
        <topology evidence="1">Multi-pass membrane protein</topology>
    </subcellularLocation>
    <subcellularLocation>
        <location evidence="6">Membrane</location>
        <topology evidence="6">Multi-pass membrane protein</topology>
    </subcellularLocation>
</comment>
<keyword evidence="3 7" id="KW-0812">Transmembrane</keyword>
<dbReference type="AlphaFoldDB" id="A0A9D9D9U9"/>
<keyword evidence="2" id="KW-1003">Cell membrane</keyword>
<proteinExistence type="inferred from homology"/>
<comment type="caution">
    <text evidence="9">The sequence shown here is derived from an EMBL/GenBank/DDBJ whole genome shotgun (WGS) entry which is preliminary data.</text>
</comment>
<feature type="transmembrane region" description="Helical" evidence="7">
    <location>
        <begin position="124"/>
        <end position="150"/>
    </location>
</feature>
<dbReference type="Proteomes" id="UP000823631">
    <property type="component" value="Unassembled WGS sequence"/>
</dbReference>
<evidence type="ECO:0000259" key="8">
    <source>
        <dbReference type="Pfam" id="PF01618"/>
    </source>
</evidence>
<evidence type="ECO:0000313" key="9">
    <source>
        <dbReference type="EMBL" id="MBO8415505.1"/>
    </source>
</evidence>
<evidence type="ECO:0000256" key="1">
    <source>
        <dbReference type="ARBA" id="ARBA00004651"/>
    </source>
</evidence>
<protein>
    <submittedName>
        <fullName evidence="9">MotA/TolQ/ExbB proton channel family protein</fullName>
    </submittedName>
</protein>
<dbReference type="InterPro" id="IPR002898">
    <property type="entry name" value="MotA_ExbB_proton_chnl"/>
</dbReference>
<keyword evidence="4 7" id="KW-1133">Transmembrane helix</keyword>
<reference evidence="9" key="2">
    <citation type="journal article" date="2021" name="PeerJ">
        <title>Extensive microbial diversity within the chicken gut microbiome revealed by metagenomics and culture.</title>
        <authorList>
            <person name="Gilroy R."/>
            <person name="Ravi A."/>
            <person name="Getino M."/>
            <person name="Pursley I."/>
            <person name="Horton D.L."/>
            <person name="Alikhan N.F."/>
            <person name="Baker D."/>
            <person name="Gharbi K."/>
            <person name="Hall N."/>
            <person name="Watson M."/>
            <person name="Adriaenssens E.M."/>
            <person name="Foster-Nyarko E."/>
            <person name="Jarju S."/>
            <person name="Secka A."/>
            <person name="Antonio M."/>
            <person name="Oren A."/>
            <person name="Chaudhuri R.R."/>
            <person name="La Ragione R."/>
            <person name="Hildebrand F."/>
            <person name="Pallen M.J."/>
        </authorList>
    </citation>
    <scope>NUCLEOTIDE SEQUENCE</scope>
    <source>
        <strain evidence="9">17213</strain>
    </source>
</reference>
<dbReference type="GO" id="GO:0005886">
    <property type="term" value="C:plasma membrane"/>
    <property type="evidence" value="ECO:0007669"/>
    <property type="project" value="UniProtKB-SubCell"/>
</dbReference>
<dbReference type="GO" id="GO:0017038">
    <property type="term" value="P:protein import"/>
    <property type="evidence" value="ECO:0007669"/>
    <property type="project" value="TreeGrafter"/>
</dbReference>